<evidence type="ECO:0000256" key="1">
    <source>
        <dbReference type="HAMAP-Rule" id="MF_02215"/>
    </source>
</evidence>
<keyword evidence="1" id="KW-0831">Ubiquinone biosynthesis</keyword>
<feature type="domain" description="SCP2" evidence="3">
    <location>
        <begin position="13"/>
        <end position="103"/>
    </location>
</feature>
<dbReference type="Pfam" id="PF02036">
    <property type="entry name" value="SCP2"/>
    <property type="match status" value="1"/>
</dbReference>
<keyword evidence="2" id="KW-0175">Coiled coil</keyword>
<comment type="similarity">
    <text evidence="1">Belongs to the UbiJ family.</text>
</comment>
<evidence type="ECO:0000256" key="2">
    <source>
        <dbReference type="SAM" id="Coils"/>
    </source>
</evidence>
<feature type="coiled-coil region" evidence="2">
    <location>
        <begin position="166"/>
        <end position="193"/>
    </location>
</feature>
<evidence type="ECO:0000313" key="5">
    <source>
        <dbReference type="Proteomes" id="UP001352263"/>
    </source>
</evidence>
<keyword evidence="5" id="KW-1185">Reference proteome</keyword>
<dbReference type="EMBL" id="JAWIIV010000005">
    <property type="protein sequence ID" value="MEC4719128.1"/>
    <property type="molecule type" value="Genomic_DNA"/>
</dbReference>
<organism evidence="4 5">
    <name type="scientific">Noviherbaspirillum album</name>
    <dbReference type="NCBI Taxonomy" id="3080276"/>
    <lineage>
        <taxon>Bacteria</taxon>
        <taxon>Pseudomonadati</taxon>
        <taxon>Pseudomonadota</taxon>
        <taxon>Betaproteobacteria</taxon>
        <taxon>Burkholderiales</taxon>
        <taxon>Oxalobacteraceae</taxon>
        <taxon>Noviherbaspirillum</taxon>
    </lineage>
</organism>
<proteinExistence type="inferred from homology"/>
<dbReference type="Proteomes" id="UP001352263">
    <property type="component" value="Unassembled WGS sequence"/>
</dbReference>
<dbReference type="RefSeq" id="WP_326505846.1">
    <property type="nucleotide sequence ID" value="NZ_JAWIIV010000005.1"/>
</dbReference>
<dbReference type="PANTHER" id="PTHR38693:SF1">
    <property type="entry name" value="UBIQUINONE BIOSYNTHESIS ACCESSORY FACTOR UBIJ"/>
    <property type="match status" value="1"/>
</dbReference>
<gene>
    <name evidence="1" type="primary">ubiJ</name>
    <name evidence="4" type="ORF">RY831_08210</name>
</gene>
<evidence type="ECO:0000259" key="3">
    <source>
        <dbReference type="Pfam" id="PF02036"/>
    </source>
</evidence>
<keyword evidence="1" id="KW-0963">Cytoplasm</keyword>
<sequence length="194" mass="21319">MRSSLLSPIPAAINHLLDREPWARDKLARHAGKVAVFDAGVIAVRLRIAGDGMVQAADPDEVPGVTIRARLSDLPLIARNREQAFSYVQIEGDADFANTISQLSQSLRWEAEEDLAKLIGDVPAVRVVGGVKAAIGTARATQQKLAENLAEYFLEENPMLVRPQSVADFSADVNRLRDDVERLSKRIERLKGSR</sequence>
<evidence type="ECO:0000313" key="4">
    <source>
        <dbReference type="EMBL" id="MEC4719128.1"/>
    </source>
</evidence>
<comment type="pathway">
    <text evidence="1">Cofactor biosynthesis; ubiquinone biosynthesis.</text>
</comment>
<comment type="function">
    <text evidence="1">Required for ubiquinone (coenzyme Q) biosynthesis. Binds hydrophobic ubiquinone biosynthetic intermediates via its SCP2 domain and is essential for the stability of the Ubi complex. May constitute a docking platform where Ubi enzymes assemble and access their SCP2-bound polyprenyl substrates.</text>
</comment>
<dbReference type="PANTHER" id="PTHR38693">
    <property type="entry name" value="UBIQUINONE BIOSYNTHESIS PROTEIN UBIJ"/>
    <property type="match status" value="1"/>
</dbReference>
<reference evidence="4 5" key="1">
    <citation type="submission" date="2023-10" db="EMBL/GenBank/DDBJ databases">
        <title>Noviherbaspirillum sp. CPCC 100848 genome assembly.</title>
        <authorList>
            <person name="Li X.Y."/>
            <person name="Fang X.M."/>
        </authorList>
    </citation>
    <scope>NUCLEOTIDE SEQUENCE [LARGE SCALE GENOMIC DNA]</scope>
    <source>
        <strain evidence="4 5">CPCC 100848</strain>
    </source>
</reference>
<name>A0ABU6J6H1_9BURK</name>
<protein>
    <recommendedName>
        <fullName evidence="1">Ubiquinone biosynthesis accessory factor UbiJ</fullName>
    </recommendedName>
</protein>
<dbReference type="InterPro" id="IPR038989">
    <property type="entry name" value="UbiJ"/>
</dbReference>
<dbReference type="InterPro" id="IPR003033">
    <property type="entry name" value="SCP2_sterol-bd_dom"/>
</dbReference>
<comment type="subcellular location">
    <subcellularLocation>
        <location evidence="1">Cytoplasm</location>
    </subcellularLocation>
</comment>
<dbReference type="HAMAP" id="MF_02215">
    <property type="entry name" value="UbiJ"/>
    <property type="match status" value="1"/>
</dbReference>
<comment type="caution">
    <text evidence="4">The sequence shown here is derived from an EMBL/GenBank/DDBJ whole genome shotgun (WGS) entry which is preliminary data.</text>
</comment>
<accession>A0ABU6J6H1</accession>